<evidence type="ECO:0000313" key="2">
    <source>
        <dbReference type="EMBL" id="TRM61147.1"/>
    </source>
</evidence>
<evidence type="ECO:0000256" key="1">
    <source>
        <dbReference type="SAM" id="MobiDB-lite"/>
    </source>
</evidence>
<sequence length="95" mass="10553">MPSPSRITSRAAQTIALLLNTPLVDEKQMELEVPMQDMSHLRARSLELSRSRPMSIDTIESDTGSEASYPSSPMSATIEAPVPAPQKRHKSWFMV</sequence>
<dbReference type="Proteomes" id="UP000320762">
    <property type="component" value="Unassembled WGS sequence"/>
</dbReference>
<keyword evidence="3" id="KW-1185">Reference proteome</keyword>
<organism evidence="2 3">
    <name type="scientific">Schizophyllum amplum</name>
    <dbReference type="NCBI Taxonomy" id="97359"/>
    <lineage>
        <taxon>Eukaryota</taxon>
        <taxon>Fungi</taxon>
        <taxon>Dikarya</taxon>
        <taxon>Basidiomycota</taxon>
        <taxon>Agaricomycotina</taxon>
        <taxon>Agaricomycetes</taxon>
        <taxon>Agaricomycetidae</taxon>
        <taxon>Agaricales</taxon>
        <taxon>Schizophyllaceae</taxon>
        <taxon>Schizophyllum</taxon>
    </lineage>
</organism>
<reference evidence="2 3" key="1">
    <citation type="journal article" date="2019" name="New Phytol.">
        <title>Comparative genomics reveals unique wood-decay strategies and fruiting body development in the Schizophyllaceae.</title>
        <authorList>
            <person name="Almasi E."/>
            <person name="Sahu N."/>
            <person name="Krizsan K."/>
            <person name="Balint B."/>
            <person name="Kovacs G.M."/>
            <person name="Kiss B."/>
            <person name="Cseklye J."/>
            <person name="Drula E."/>
            <person name="Henrissat B."/>
            <person name="Nagy I."/>
            <person name="Chovatia M."/>
            <person name="Adam C."/>
            <person name="LaButti K."/>
            <person name="Lipzen A."/>
            <person name="Riley R."/>
            <person name="Grigoriev I.V."/>
            <person name="Nagy L.G."/>
        </authorList>
    </citation>
    <scope>NUCLEOTIDE SEQUENCE [LARGE SCALE GENOMIC DNA]</scope>
    <source>
        <strain evidence="2 3">NL-1724</strain>
    </source>
</reference>
<feature type="region of interest" description="Disordered" evidence="1">
    <location>
        <begin position="52"/>
        <end position="83"/>
    </location>
</feature>
<gene>
    <name evidence="2" type="ORF">BD626DRAFT_406213</name>
</gene>
<proteinExistence type="predicted"/>
<dbReference type="AlphaFoldDB" id="A0A550C8N1"/>
<dbReference type="OrthoDB" id="10328922at2759"/>
<comment type="caution">
    <text evidence="2">The sequence shown here is derived from an EMBL/GenBank/DDBJ whole genome shotgun (WGS) entry which is preliminary data.</text>
</comment>
<name>A0A550C8N1_9AGAR</name>
<dbReference type="EMBL" id="VDMD01000018">
    <property type="protein sequence ID" value="TRM61147.1"/>
    <property type="molecule type" value="Genomic_DNA"/>
</dbReference>
<protein>
    <submittedName>
        <fullName evidence="2">Uncharacterized protein</fullName>
    </submittedName>
</protein>
<accession>A0A550C8N1</accession>
<feature type="compositionally biased region" description="Polar residues" evidence="1">
    <location>
        <begin position="61"/>
        <end position="75"/>
    </location>
</feature>
<evidence type="ECO:0000313" key="3">
    <source>
        <dbReference type="Proteomes" id="UP000320762"/>
    </source>
</evidence>